<evidence type="ECO:0000313" key="2">
    <source>
        <dbReference type="EMBL" id="KAK9515947.1"/>
    </source>
</evidence>
<sequence>MARAATSRLRLSLSLSSLLFRPPQNQPVAVAATPTTTTTTMEWGITADLVEPQWAQIADPSAPGANNFLGRAATTDGHVHSVSRSQLWRFLHKSAADNTETVAPYYWGQDRLLTPMVVRHRSFLRPHQPDAVGVAMLGTRGLWSVELPRPPRPTMSNRYTPFKLRGAPENANFDEGPEIEVHATEPPPGFVPGEGPYQAEPVLIGVLPPARLTALALTAALPVEEENARWYATKAGLAFPPLDDHGRRGQRDPPAPPAHRVPPLPPAPQPPHQPLVPRHAQLVARGRRRQPGFAVPLGRRPGIWRRRVPPGLPLGRPDRPPGGAGAAGGHGGRRVGISRPLGADQPRAGAGGGVRLSVGVEPSPVGVRIGKGGFCPLWAIGFRQRVEEAVVGGGFEKVGLPQLREGTSWFFVVALRQANGRMNQSGWEPSSVGWCAKLEQCQTLRRRPRRRYKAG</sequence>
<gene>
    <name evidence="2" type="ORF">VZT92_026543</name>
</gene>
<comment type="caution">
    <text evidence="2">The sequence shown here is derived from an EMBL/GenBank/DDBJ whole genome shotgun (WGS) entry which is preliminary data.</text>
</comment>
<dbReference type="AlphaFoldDB" id="A0AAW1E0F4"/>
<dbReference type="EMBL" id="JBCEZU010000586">
    <property type="protein sequence ID" value="KAK9515947.1"/>
    <property type="molecule type" value="Genomic_DNA"/>
</dbReference>
<accession>A0AAW1E0F4</accession>
<proteinExistence type="predicted"/>
<dbReference type="Proteomes" id="UP001488805">
    <property type="component" value="Unassembled WGS sequence"/>
</dbReference>
<feature type="compositionally biased region" description="Basic and acidic residues" evidence="1">
    <location>
        <begin position="242"/>
        <end position="251"/>
    </location>
</feature>
<feature type="region of interest" description="Disordered" evidence="1">
    <location>
        <begin position="239"/>
        <end position="275"/>
    </location>
</feature>
<evidence type="ECO:0000256" key="1">
    <source>
        <dbReference type="SAM" id="MobiDB-lite"/>
    </source>
</evidence>
<reference evidence="2 3" key="1">
    <citation type="journal article" date="2024" name="Genome Biol. Evol.">
        <title>Chromosome-level genome assembly of the viviparous eelpout Zoarces viviparus.</title>
        <authorList>
            <person name="Fuhrmann N."/>
            <person name="Brasseur M.V."/>
            <person name="Bakowski C.E."/>
            <person name="Podsiadlowski L."/>
            <person name="Prost S."/>
            <person name="Krehenwinkel H."/>
            <person name="Mayer C."/>
        </authorList>
    </citation>
    <scope>NUCLEOTIDE SEQUENCE [LARGE SCALE GENOMIC DNA]</scope>
    <source>
        <strain evidence="2">NO-MEL_2022_Ind0_liver</strain>
    </source>
</reference>
<feature type="region of interest" description="Disordered" evidence="1">
    <location>
        <begin position="304"/>
        <end position="351"/>
    </location>
</feature>
<name>A0AAW1E0F4_ZOAVI</name>
<protein>
    <submittedName>
        <fullName evidence="2">Uncharacterized protein</fullName>
    </submittedName>
</protein>
<keyword evidence="3" id="KW-1185">Reference proteome</keyword>
<evidence type="ECO:0000313" key="3">
    <source>
        <dbReference type="Proteomes" id="UP001488805"/>
    </source>
</evidence>
<feature type="compositionally biased region" description="Pro residues" evidence="1">
    <location>
        <begin position="253"/>
        <end position="274"/>
    </location>
</feature>
<organism evidence="2 3">
    <name type="scientific">Zoarces viviparus</name>
    <name type="common">Viviparous eelpout</name>
    <name type="synonym">Blennius viviparus</name>
    <dbReference type="NCBI Taxonomy" id="48416"/>
    <lineage>
        <taxon>Eukaryota</taxon>
        <taxon>Metazoa</taxon>
        <taxon>Chordata</taxon>
        <taxon>Craniata</taxon>
        <taxon>Vertebrata</taxon>
        <taxon>Euteleostomi</taxon>
        <taxon>Actinopterygii</taxon>
        <taxon>Neopterygii</taxon>
        <taxon>Teleostei</taxon>
        <taxon>Neoteleostei</taxon>
        <taxon>Acanthomorphata</taxon>
        <taxon>Eupercaria</taxon>
        <taxon>Perciformes</taxon>
        <taxon>Cottioidei</taxon>
        <taxon>Zoarcales</taxon>
        <taxon>Zoarcidae</taxon>
        <taxon>Zoarcinae</taxon>
        <taxon>Zoarces</taxon>
    </lineage>
</organism>